<evidence type="ECO:0000256" key="1">
    <source>
        <dbReference type="ARBA" id="ARBA00004141"/>
    </source>
</evidence>
<feature type="transmembrane region" description="Helical" evidence="5">
    <location>
        <begin position="116"/>
        <end position="137"/>
    </location>
</feature>
<evidence type="ECO:0000313" key="7">
    <source>
        <dbReference type="Proteomes" id="UP001149090"/>
    </source>
</evidence>
<dbReference type="AlphaFoldDB" id="A0A9Q0L8J4"/>
<feature type="transmembrane region" description="Helical" evidence="5">
    <location>
        <begin position="60"/>
        <end position="79"/>
    </location>
</feature>
<dbReference type="Pfam" id="PF01027">
    <property type="entry name" value="Bax1-I"/>
    <property type="match status" value="1"/>
</dbReference>
<evidence type="ECO:0000256" key="2">
    <source>
        <dbReference type="ARBA" id="ARBA00022692"/>
    </source>
</evidence>
<comment type="caution">
    <text evidence="6">The sequence shown here is derived from an EMBL/GenBank/DDBJ whole genome shotgun (WGS) entry which is preliminary data.</text>
</comment>
<dbReference type="PANTHER" id="PTHR23291:SF50">
    <property type="entry name" value="PROTEIN LIFEGUARD 4"/>
    <property type="match status" value="1"/>
</dbReference>
<evidence type="ECO:0000256" key="3">
    <source>
        <dbReference type="ARBA" id="ARBA00022989"/>
    </source>
</evidence>
<name>A0A9Q0L8J4_ANAIG</name>
<evidence type="ECO:0000256" key="4">
    <source>
        <dbReference type="ARBA" id="ARBA00023136"/>
    </source>
</evidence>
<keyword evidence="2 5" id="KW-0812">Transmembrane</keyword>
<dbReference type="GO" id="GO:0016020">
    <property type="term" value="C:membrane"/>
    <property type="evidence" value="ECO:0007669"/>
    <property type="project" value="UniProtKB-SubCell"/>
</dbReference>
<gene>
    <name evidence="6" type="ORF">M0811_12429</name>
</gene>
<evidence type="ECO:0000256" key="5">
    <source>
        <dbReference type="RuleBase" id="RU004379"/>
    </source>
</evidence>
<comment type="similarity">
    <text evidence="5">Belongs to the BI1 family.</text>
</comment>
<accession>A0A9Q0L8J4</accession>
<proteinExistence type="inferred from homology"/>
<reference evidence="6" key="1">
    <citation type="submission" date="2022-10" db="EMBL/GenBank/DDBJ databases">
        <title>Novel sulphate-reducing endosymbionts in the free-living metamonad Anaeramoeba.</title>
        <authorList>
            <person name="Jerlstrom-Hultqvist J."/>
            <person name="Cepicka I."/>
            <person name="Gallot-Lavallee L."/>
            <person name="Salas-Leiva D."/>
            <person name="Curtis B.A."/>
            <person name="Zahonova K."/>
            <person name="Pipaliya S."/>
            <person name="Dacks J."/>
            <person name="Roger A.J."/>
        </authorList>
    </citation>
    <scope>NUCLEOTIDE SEQUENCE</scope>
    <source>
        <strain evidence="6">BMAN</strain>
    </source>
</reference>
<feature type="transmembrane region" description="Helical" evidence="5">
    <location>
        <begin position="31"/>
        <end position="54"/>
    </location>
</feature>
<keyword evidence="7" id="KW-1185">Reference proteome</keyword>
<evidence type="ECO:0000313" key="6">
    <source>
        <dbReference type="EMBL" id="KAJ5068317.1"/>
    </source>
</evidence>
<keyword evidence="3 5" id="KW-1133">Transmembrane helix</keyword>
<organism evidence="6 7">
    <name type="scientific">Anaeramoeba ignava</name>
    <name type="common">Anaerobic marine amoeba</name>
    <dbReference type="NCBI Taxonomy" id="1746090"/>
    <lineage>
        <taxon>Eukaryota</taxon>
        <taxon>Metamonada</taxon>
        <taxon>Anaeramoebidae</taxon>
        <taxon>Anaeramoeba</taxon>
    </lineage>
</organism>
<keyword evidence="4 5" id="KW-0472">Membrane</keyword>
<comment type="subcellular location">
    <subcellularLocation>
        <location evidence="1">Membrane</location>
        <topology evidence="1">Multi-pass membrane protein</topology>
    </subcellularLocation>
</comment>
<dbReference type="OMA" id="FTGWYVY"/>
<feature type="transmembrane region" description="Helical" evidence="5">
    <location>
        <begin position="91"/>
        <end position="110"/>
    </location>
</feature>
<feature type="transmembrane region" description="Helical" evidence="5">
    <location>
        <begin position="175"/>
        <end position="194"/>
    </location>
</feature>
<feature type="transmembrane region" description="Helical" evidence="5">
    <location>
        <begin position="149"/>
        <end position="169"/>
    </location>
</feature>
<feature type="transmembrane region" description="Helical" evidence="5">
    <location>
        <begin position="206"/>
        <end position="224"/>
    </location>
</feature>
<protein>
    <submittedName>
        <fullName evidence="6">Uncharacterized protein</fullName>
    </submittedName>
</protein>
<dbReference type="InterPro" id="IPR006214">
    <property type="entry name" value="Bax_inhibitor_1-related"/>
</dbReference>
<dbReference type="Proteomes" id="UP001149090">
    <property type="component" value="Unassembled WGS sequence"/>
</dbReference>
<sequence length="244" mass="28875">MIFPNPLILQQAPVFVQQESETVRNRFIRKIYTTLTIQILTTYIIFRIILSLPLKQREELFSGSLILLTTLIAIISLGLSIFERNKYPRNLVYLALWTFFQALTLGFSLASISQPSIVKIAFKFATGIFALLTMFTFQNRFSIDRYSLIFFTSSLETLWIVLYTFIYPADFYYYGRYYLFSLISIVIFSVYVILDTSRILDSVNQNDWVLAVILLYFDFIRLFMKLLRLLQRISENEKKKQRRK</sequence>
<dbReference type="OrthoDB" id="7933078at2759"/>
<dbReference type="PANTHER" id="PTHR23291">
    <property type="entry name" value="BAX INHIBITOR-RELATED"/>
    <property type="match status" value="1"/>
</dbReference>
<dbReference type="EMBL" id="JAPDFW010000117">
    <property type="protein sequence ID" value="KAJ5068317.1"/>
    <property type="molecule type" value="Genomic_DNA"/>
</dbReference>